<accession>A0A6A6EEC0</accession>
<keyword evidence="2" id="KW-0539">Nucleus</keyword>
<evidence type="ECO:0000256" key="2">
    <source>
        <dbReference type="ARBA" id="ARBA00023242"/>
    </source>
</evidence>
<dbReference type="Proteomes" id="UP000800200">
    <property type="component" value="Unassembled WGS sequence"/>
</dbReference>
<dbReference type="GO" id="GO:0006351">
    <property type="term" value="P:DNA-templated transcription"/>
    <property type="evidence" value="ECO:0007669"/>
    <property type="project" value="InterPro"/>
</dbReference>
<dbReference type="GO" id="GO:0005634">
    <property type="term" value="C:nucleus"/>
    <property type="evidence" value="ECO:0007669"/>
    <property type="project" value="UniProtKB-SubCell"/>
</dbReference>
<evidence type="ECO:0000313" key="5">
    <source>
        <dbReference type="Proteomes" id="UP000800200"/>
    </source>
</evidence>
<proteinExistence type="predicted"/>
<dbReference type="PANTHER" id="PTHR31001">
    <property type="entry name" value="UNCHARACTERIZED TRANSCRIPTIONAL REGULATORY PROTEIN"/>
    <property type="match status" value="1"/>
</dbReference>
<feature type="domain" description="Xylanolytic transcriptional activator regulatory" evidence="3">
    <location>
        <begin position="325"/>
        <end position="398"/>
    </location>
</feature>
<dbReference type="Pfam" id="PF04082">
    <property type="entry name" value="Fungal_trans"/>
    <property type="match status" value="1"/>
</dbReference>
<dbReference type="GO" id="GO:0003677">
    <property type="term" value="F:DNA binding"/>
    <property type="evidence" value="ECO:0007669"/>
    <property type="project" value="InterPro"/>
</dbReference>
<sequence>MRTEHNRRRFLTLIGTRESTNFASPVLSITHRIIDLAYPCRRSDVPLTDSRTADIDGATFPTPSLSHDDPFVDSIAAQTYRPGYLGPTSYAAILPKNNESPLTADRRTSIDSDESNHVLDHQHPLTKSMRMQMASSVLMSLRHFKLIRNLILKYCEKNQAGVIASSLIINALNALSTTVDQYNLINNAPDSQLVATVLENTSRPLSISLSTQPYELHKLFTGANLRLEIVGLLLATAGRSMMFGLASDRWNDNSRTAVKPQFTDEMLRSSTTCLVLCTMVSPVNEVMIWMFYENLLITSIMCGLVHVLSISTVPCYTDTHPGPPSWRRLAELATHIYALGVHKESNGSKLPLFMLETRRRIFCASYNMDKTISTFLGRPLRLSKRHTDIKLPLDISDEELTSNQASLELACRALDKDGWNPNGLYLRASWIRLRYVISCYREEILDLTSAKIDGRIVQQLLEISEQCRESWDSLPRHLRYWPTCWDEELPSGVCIMLVIAYLAYLYNEFLIQRLLDRQPLTLNTALLRVSIDLLSTALTLGTIRDQTFDVHRDFLHTILLFGIPSGSVLATALQEQHQTGQHFPQSISRSEIIRSLSVLISHLDSVVRPGDGNYNLCRKATKAFTRVIDAVLDPQPSAPPSNGELNLDLDLDLFTAPGLDGFDESNMMGLFDDVDWGAIGQWTL</sequence>
<dbReference type="SMART" id="SM00906">
    <property type="entry name" value="Fungal_trans"/>
    <property type="match status" value="1"/>
</dbReference>
<dbReference type="AlphaFoldDB" id="A0A6A6EEC0"/>
<comment type="subcellular location">
    <subcellularLocation>
        <location evidence="1">Nucleus</location>
    </subcellularLocation>
</comment>
<organism evidence="4 5">
    <name type="scientific">Zopfia rhizophila CBS 207.26</name>
    <dbReference type="NCBI Taxonomy" id="1314779"/>
    <lineage>
        <taxon>Eukaryota</taxon>
        <taxon>Fungi</taxon>
        <taxon>Dikarya</taxon>
        <taxon>Ascomycota</taxon>
        <taxon>Pezizomycotina</taxon>
        <taxon>Dothideomycetes</taxon>
        <taxon>Dothideomycetes incertae sedis</taxon>
        <taxon>Zopfiaceae</taxon>
        <taxon>Zopfia</taxon>
    </lineage>
</organism>
<evidence type="ECO:0000259" key="3">
    <source>
        <dbReference type="SMART" id="SM00906"/>
    </source>
</evidence>
<dbReference type="EMBL" id="ML994622">
    <property type="protein sequence ID" value="KAF2188919.1"/>
    <property type="molecule type" value="Genomic_DNA"/>
</dbReference>
<dbReference type="InterPro" id="IPR007219">
    <property type="entry name" value="XnlR_reg_dom"/>
</dbReference>
<keyword evidence="5" id="KW-1185">Reference proteome</keyword>
<dbReference type="CDD" id="cd12148">
    <property type="entry name" value="fungal_TF_MHR"/>
    <property type="match status" value="1"/>
</dbReference>
<protein>
    <recommendedName>
        <fullName evidence="3">Xylanolytic transcriptional activator regulatory domain-containing protein</fullName>
    </recommendedName>
</protein>
<dbReference type="InterPro" id="IPR050613">
    <property type="entry name" value="Sec_Metabolite_Reg"/>
</dbReference>
<gene>
    <name evidence="4" type="ORF">K469DRAFT_564200</name>
</gene>
<reference evidence="4" key="1">
    <citation type="journal article" date="2020" name="Stud. Mycol.">
        <title>101 Dothideomycetes genomes: a test case for predicting lifestyles and emergence of pathogens.</title>
        <authorList>
            <person name="Haridas S."/>
            <person name="Albert R."/>
            <person name="Binder M."/>
            <person name="Bloem J."/>
            <person name="Labutti K."/>
            <person name="Salamov A."/>
            <person name="Andreopoulos B."/>
            <person name="Baker S."/>
            <person name="Barry K."/>
            <person name="Bills G."/>
            <person name="Bluhm B."/>
            <person name="Cannon C."/>
            <person name="Castanera R."/>
            <person name="Culley D."/>
            <person name="Daum C."/>
            <person name="Ezra D."/>
            <person name="Gonzalez J."/>
            <person name="Henrissat B."/>
            <person name="Kuo A."/>
            <person name="Liang C."/>
            <person name="Lipzen A."/>
            <person name="Lutzoni F."/>
            <person name="Magnuson J."/>
            <person name="Mondo S."/>
            <person name="Nolan M."/>
            <person name="Ohm R."/>
            <person name="Pangilinan J."/>
            <person name="Park H.-J."/>
            <person name="Ramirez L."/>
            <person name="Alfaro M."/>
            <person name="Sun H."/>
            <person name="Tritt A."/>
            <person name="Yoshinaga Y."/>
            <person name="Zwiers L.-H."/>
            <person name="Turgeon B."/>
            <person name="Goodwin S."/>
            <person name="Spatafora J."/>
            <person name="Crous P."/>
            <person name="Grigoriev I."/>
        </authorList>
    </citation>
    <scope>NUCLEOTIDE SEQUENCE</scope>
    <source>
        <strain evidence="4">CBS 207.26</strain>
    </source>
</reference>
<evidence type="ECO:0000313" key="4">
    <source>
        <dbReference type="EMBL" id="KAF2188919.1"/>
    </source>
</evidence>
<name>A0A6A6EEC0_9PEZI</name>
<evidence type="ECO:0000256" key="1">
    <source>
        <dbReference type="ARBA" id="ARBA00004123"/>
    </source>
</evidence>
<dbReference type="PANTHER" id="PTHR31001:SF82">
    <property type="entry name" value="ZN(II)2CYS6 TRANSCRIPTION FACTOR (EUROFUNG)"/>
    <property type="match status" value="1"/>
</dbReference>
<dbReference type="OrthoDB" id="4898680at2759"/>
<dbReference type="GO" id="GO:0008270">
    <property type="term" value="F:zinc ion binding"/>
    <property type="evidence" value="ECO:0007669"/>
    <property type="project" value="InterPro"/>
</dbReference>